<accession>A0A9D1J271</accession>
<evidence type="ECO:0000259" key="5">
    <source>
        <dbReference type="Pfam" id="PF00849"/>
    </source>
</evidence>
<name>A0A9D1J271_9FIRM</name>
<dbReference type="InterPro" id="IPR020103">
    <property type="entry name" value="PsdUridine_synth_cat_dom_sf"/>
</dbReference>
<organism evidence="6 7">
    <name type="scientific">Candidatus Gallacutalibacter pullicola</name>
    <dbReference type="NCBI Taxonomy" id="2840830"/>
    <lineage>
        <taxon>Bacteria</taxon>
        <taxon>Bacillati</taxon>
        <taxon>Bacillota</taxon>
        <taxon>Clostridia</taxon>
        <taxon>Eubacteriales</taxon>
        <taxon>Candidatus Gallacutalibacter</taxon>
    </lineage>
</organism>
<dbReference type="GO" id="GO:0000455">
    <property type="term" value="P:enzyme-directed rRNA pseudouridine synthesis"/>
    <property type="evidence" value="ECO:0007669"/>
    <property type="project" value="TreeGrafter"/>
</dbReference>
<reference evidence="6" key="2">
    <citation type="journal article" date="2021" name="PeerJ">
        <title>Extensive microbial diversity within the chicken gut microbiome revealed by metagenomics and culture.</title>
        <authorList>
            <person name="Gilroy R."/>
            <person name="Ravi A."/>
            <person name="Getino M."/>
            <person name="Pursley I."/>
            <person name="Horton D.L."/>
            <person name="Alikhan N.F."/>
            <person name="Baker D."/>
            <person name="Gharbi K."/>
            <person name="Hall N."/>
            <person name="Watson M."/>
            <person name="Adriaenssens E.M."/>
            <person name="Foster-Nyarko E."/>
            <person name="Jarju S."/>
            <person name="Secka A."/>
            <person name="Antonio M."/>
            <person name="Oren A."/>
            <person name="Chaudhuri R.R."/>
            <person name="La Ragione R."/>
            <person name="Hildebrand F."/>
            <person name="Pallen M.J."/>
        </authorList>
    </citation>
    <scope>NUCLEOTIDE SEQUENCE</scope>
    <source>
        <strain evidence="6">ChiSjej1B19-7085</strain>
    </source>
</reference>
<evidence type="ECO:0000256" key="4">
    <source>
        <dbReference type="RuleBase" id="RU362028"/>
    </source>
</evidence>
<evidence type="ECO:0000256" key="1">
    <source>
        <dbReference type="ARBA" id="ARBA00000073"/>
    </source>
</evidence>
<dbReference type="CDD" id="cd02869">
    <property type="entry name" value="PseudoU_synth_RluA_like"/>
    <property type="match status" value="1"/>
</dbReference>
<comment type="caution">
    <text evidence="6">The sequence shown here is derived from an EMBL/GenBank/DDBJ whole genome shotgun (WGS) entry which is preliminary data.</text>
</comment>
<dbReference type="Proteomes" id="UP000886785">
    <property type="component" value="Unassembled WGS sequence"/>
</dbReference>
<dbReference type="InterPro" id="IPR050188">
    <property type="entry name" value="RluA_PseudoU_synthase"/>
</dbReference>
<dbReference type="NCBIfam" id="TIGR00005">
    <property type="entry name" value="rluA_subfam"/>
    <property type="match status" value="1"/>
</dbReference>
<dbReference type="PANTHER" id="PTHR21600">
    <property type="entry name" value="MITOCHONDRIAL RNA PSEUDOURIDINE SYNTHASE"/>
    <property type="match status" value="1"/>
</dbReference>
<dbReference type="InterPro" id="IPR006145">
    <property type="entry name" value="PsdUridine_synth_RsuA/RluA"/>
</dbReference>
<evidence type="ECO:0000313" key="6">
    <source>
        <dbReference type="EMBL" id="HIR58192.1"/>
    </source>
</evidence>
<dbReference type="GO" id="GO:0003723">
    <property type="term" value="F:RNA binding"/>
    <property type="evidence" value="ECO:0007669"/>
    <property type="project" value="InterPro"/>
</dbReference>
<dbReference type="Gene3D" id="3.30.2350.10">
    <property type="entry name" value="Pseudouridine synthase"/>
    <property type="match status" value="1"/>
</dbReference>
<evidence type="ECO:0000256" key="2">
    <source>
        <dbReference type="ARBA" id="ARBA00010876"/>
    </source>
</evidence>
<proteinExistence type="inferred from homology"/>
<evidence type="ECO:0000313" key="7">
    <source>
        <dbReference type="Proteomes" id="UP000886785"/>
    </source>
</evidence>
<comment type="similarity">
    <text evidence="2 4">Belongs to the pseudouridine synthase RluA family.</text>
</comment>
<feature type="active site" evidence="3">
    <location>
        <position position="134"/>
    </location>
</feature>
<dbReference type="SUPFAM" id="SSF55120">
    <property type="entry name" value="Pseudouridine synthase"/>
    <property type="match status" value="1"/>
</dbReference>
<evidence type="ECO:0000256" key="3">
    <source>
        <dbReference type="PIRSR" id="PIRSR606225-1"/>
    </source>
</evidence>
<dbReference type="EMBL" id="DVHF01000142">
    <property type="protein sequence ID" value="HIR58192.1"/>
    <property type="molecule type" value="Genomic_DNA"/>
</dbReference>
<protein>
    <recommendedName>
        <fullName evidence="4">Pseudouridine synthase</fullName>
        <ecNumber evidence="4">5.4.99.-</ecNumber>
    </recommendedName>
</protein>
<comment type="catalytic activity">
    <reaction evidence="1 4">
        <text>a uridine in RNA = a pseudouridine in RNA</text>
        <dbReference type="Rhea" id="RHEA:48348"/>
        <dbReference type="Rhea" id="RHEA-COMP:12068"/>
        <dbReference type="Rhea" id="RHEA-COMP:12069"/>
        <dbReference type="ChEBI" id="CHEBI:65314"/>
        <dbReference type="ChEBI" id="CHEBI:65315"/>
    </reaction>
</comment>
<gene>
    <name evidence="6" type="ORF">IAA54_11060</name>
</gene>
<dbReference type="Pfam" id="PF00849">
    <property type="entry name" value="PseudoU_synth_2"/>
    <property type="match status" value="1"/>
</dbReference>
<reference evidence="6" key="1">
    <citation type="submission" date="2020-10" db="EMBL/GenBank/DDBJ databases">
        <authorList>
            <person name="Gilroy R."/>
        </authorList>
    </citation>
    <scope>NUCLEOTIDE SEQUENCE</scope>
    <source>
        <strain evidence="6">ChiSjej1B19-7085</strain>
    </source>
</reference>
<dbReference type="AlphaFoldDB" id="A0A9D1J271"/>
<dbReference type="InterPro" id="IPR006225">
    <property type="entry name" value="PsdUridine_synth_RluC/D"/>
</dbReference>
<sequence length="300" mass="32741">MRRLSFIVPAEMEGRKLKSFLRGPCGLSARLMIRLKYVPMGIARNGEHARVIDLIHAGDRIDLSIPEDSAFLDPVSVPLDVVFEDDDLLVVNKPAGMPVHPSPGHDTDTLANAAAAYFQQEGLFCAFRAVCRLDKDTTGLMVLAKNPYAAARLSGAVRKGYTAVCEGLLQGSGVIDAPIRNKEGYGIRREVGEGGDPAVTHWRAVAWSGGHTVLRLWLETGRTHQIRVHMESIGHPLAGDDMYGGSLSRIGRQALHCGYASFVHPVTGQRLQLSAPVPEDMCALFPKDFQDDEPFNWGGF</sequence>
<keyword evidence="4" id="KW-0413">Isomerase</keyword>
<feature type="domain" description="Pseudouridine synthase RsuA/RluA-like" evidence="5">
    <location>
        <begin position="87"/>
        <end position="232"/>
    </location>
</feature>
<dbReference type="EC" id="5.4.99.-" evidence="4"/>
<dbReference type="PANTHER" id="PTHR21600:SF44">
    <property type="entry name" value="RIBOSOMAL LARGE SUBUNIT PSEUDOURIDINE SYNTHASE D"/>
    <property type="match status" value="1"/>
</dbReference>
<dbReference type="GO" id="GO:0140098">
    <property type="term" value="F:catalytic activity, acting on RNA"/>
    <property type="evidence" value="ECO:0007669"/>
    <property type="project" value="UniProtKB-ARBA"/>
</dbReference>
<dbReference type="GO" id="GO:0009982">
    <property type="term" value="F:pseudouridine synthase activity"/>
    <property type="evidence" value="ECO:0007669"/>
    <property type="project" value="InterPro"/>
</dbReference>
<comment type="function">
    <text evidence="4">Responsible for synthesis of pseudouridine from uracil.</text>
</comment>